<proteinExistence type="predicted"/>
<dbReference type="EMBL" id="CP051682">
    <property type="protein sequence ID" value="QJD97779.1"/>
    <property type="molecule type" value="Genomic_DNA"/>
</dbReference>
<dbReference type="Proteomes" id="UP000503278">
    <property type="component" value="Chromosome"/>
</dbReference>
<gene>
    <name evidence="1" type="ORF">HH214_18815</name>
</gene>
<dbReference type="KEGG" id="mrob:HH214_18815"/>
<dbReference type="RefSeq" id="WP_169610255.1">
    <property type="nucleotide sequence ID" value="NZ_CP051682.1"/>
</dbReference>
<protein>
    <recommendedName>
        <fullName evidence="3">Transposase DDE domain-containing protein</fullName>
    </recommendedName>
</protein>
<dbReference type="AlphaFoldDB" id="A0A7L5E636"/>
<organism evidence="1 2">
    <name type="scientific">Mucilaginibacter robiniae</name>
    <dbReference type="NCBI Taxonomy" id="2728022"/>
    <lineage>
        <taxon>Bacteria</taxon>
        <taxon>Pseudomonadati</taxon>
        <taxon>Bacteroidota</taxon>
        <taxon>Sphingobacteriia</taxon>
        <taxon>Sphingobacteriales</taxon>
        <taxon>Sphingobacteriaceae</taxon>
        <taxon>Mucilaginibacter</taxon>
    </lineage>
</organism>
<evidence type="ECO:0000313" key="2">
    <source>
        <dbReference type="Proteomes" id="UP000503278"/>
    </source>
</evidence>
<reference evidence="1 2" key="1">
    <citation type="submission" date="2020-04" db="EMBL/GenBank/DDBJ databases">
        <title>Genome sequencing of novel species.</title>
        <authorList>
            <person name="Heo J."/>
            <person name="Kim S.-J."/>
            <person name="Kim J.-S."/>
            <person name="Hong S.-B."/>
            <person name="Kwon S.-W."/>
        </authorList>
    </citation>
    <scope>NUCLEOTIDE SEQUENCE [LARGE SCALE GENOMIC DNA]</scope>
    <source>
        <strain evidence="1 2">F39-2</strain>
    </source>
</reference>
<sequence>MNKPLLFKGFDKTADGRLLKNYWAAPKDGKAGAHKVMLMAAIAYNLKNYLKRGG</sequence>
<evidence type="ECO:0000313" key="1">
    <source>
        <dbReference type="EMBL" id="QJD97779.1"/>
    </source>
</evidence>
<keyword evidence="2" id="KW-1185">Reference proteome</keyword>
<evidence type="ECO:0008006" key="3">
    <source>
        <dbReference type="Google" id="ProtNLM"/>
    </source>
</evidence>
<name>A0A7L5E636_9SPHI</name>
<accession>A0A7L5E636</accession>